<dbReference type="RefSeq" id="WP_161870301.1">
    <property type="nucleotide sequence ID" value="NZ_MAEI02000001.1"/>
</dbReference>
<reference evidence="5 6" key="2">
    <citation type="submission" date="2024-02" db="EMBL/GenBank/DDBJ databases">
        <title>The Genome Sequence of Enterococcus diestrammenae JM9A.</title>
        <authorList>
            <person name="Earl A."/>
            <person name="Manson A."/>
            <person name="Gilmore M."/>
            <person name="Sanders J."/>
            <person name="Shea T."/>
            <person name="Howe W."/>
            <person name="Livny J."/>
            <person name="Cuomo C."/>
            <person name="Neafsey D."/>
            <person name="Birren B."/>
        </authorList>
    </citation>
    <scope>NUCLEOTIDE SEQUENCE [LARGE SCALE GENOMIC DNA]</scope>
    <source>
        <strain evidence="5 6">JM9A</strain>
    </source>
</reference>
<dbReference type="EMBL" id="MAEI02000001">
    <property type="protein sequence ID" value="MEO1782950.1"/>
    <property type="molecule type" value="Genomic_DNA"/>
</dbReference>
<dbReference type="InterPro" id="IPR037923">
    <property type="entry name" value="HTH-like"/>
</dbReference>
<dbReference type="Proteomes" id="UP001429357">
    <property type="component" value="Unassembled WGS sequence"/>
</dbReference>
<evidence type="ECO:0000256" key="1">
    <source>
        <dbReference type="ARBA" id="ARBA00023015"/>
    </source>
</evidence>
<dbReference type="PANTHER" id="PTHR43280">
    <property type="entry name" value="ARAC-FAMILY TRANSCRIPTIONAL REGULATOR"/>
    <property type="match status" value="1"/>
</dbReference>
<dbReference type="Gene3D" id="1.10.10.60">
    <property type="entry name" value="Homeodomain-like"/>
    <property type="match status" value="2"/>
</dbReference>
<protein>
    <recommendedName>
        <fullName evidence="4">HTH araC/xylS-type domain-containing protein</fullName>
    </recommendedName>
</protein>
<sequence>MELVNPLTFNPEIVYVFDPWNKPDNFNKMHCHDFMEITIMLEGEAYYQFGATEPVIVRAGEILLFNPGVQHSEWQAPETCSHQLHIGLKNISLDGLKRNFFPNTHPRLTLGRYQHNVIDKAWEAIRELNEEREEFKLMQKGQIIQILAYILRGLTEQHASMAPQLSSSEKRHQKIVNQTIYFIENHYEEEITLEKLALDHFVSPTYLSRIFKESVGMSPINYLINIRLTHAMDLLKKGKNTIKEVAKMVGYQDAYHFSKSFKKQFGLSPSAITPETEA</sequence>
<evidence type="ECO:0000256" key="3">
    <source>
        <dbReference type="ARBA" id="ARBA00023163"/>
    </source>
</evidence>
<comment type="caution">
    <text evidence="5">The sequence shown here is derived from an EMBL/GenBank/DDBJ whole genome shotgun (WGS) entry which is preliminary data.</text>
</comment>
<evidence type="ECO:0000259" key="4">
    <source>
        <dbReference type="PROSITE" id="PS01124"/>
    </source>
</evidence>
<keyword evidence="6" id="KW-1185">Reference proteome</keyword>
<dbReference type="PROSITE" id="PS01124">
    <property type="entry name" value="HTH_ARAC_FAMILY_2"/>
    <property type="match status" value="1"/>
</dbReference>
<dbReference type="Pfam" id="PF02311">
    <property type="entry name" value="AraC_binding"/>
    <property type="match status" value="1"/>
</dbReference>
<keyword evidence="1" id="KW-0805">Transcription regulation</keyword>
<name>A0ABV0F4U9_9ENTE</name>
<dbReference type="SUPFAM" id="SSF46689">
    <property type="entry name" value="Homeodomain-like"/>
    <property type="match status" value="2"/>
</dbReference>
<feature type="domain" description="HTH araC/xylS-type" evidence="4">
    <location>
        <begin position="177"/>
        <end position="275"/>
    </location>
</feature>
<accession>A0ABV0F4U9</accession>
<dbReference type="Gene3D" id="2.60.120.10">
    <property type="entry name" value="Jelly Rolls"/>
    <property type="match status" value="1"/>
</dbReference>
<dbReference type="PRINTS" id="PR00032">
    <property type="entry name" value="HTHARAC"/>
</dbReference>
<dbReference type="Pfam" id="PF12833">
    <property type="entry name" value="HTH_18"/>
    <property type="match status" value="1"/>
</dbReference>
<dbReference type="InterPro" id="IPR009057">
    <property type="entry name" value="Homeodomain-like_sf"/>
</dbReference>
<evidence type="ECO:0000313" key="5">
    <source>
        <dbReference type="EMBL" id="MEO1782950.1"/>
    </source>
</evidence>
<keyword evidence="2" id="KW-0238">DNA-binding</keyword>
<dbReference type="SMART" id="SM00342">
    <property type="entry name" value="HTH_ARAC"/>
    <property type="match status" value="1"/>
</dbReference>
<dbReference type="InterPro" id="IPR020449">
    <property type="entry name" value="Tscrpt_reg_AraC-type_HTH"/>
</dbReference>
<evidence type="ECO:0000256" key="2">
    <source>
        <dbReference type="ARBA" id="ARBA00023125"/>
    </source>
</evidence>
<dbReference type="InterPro" id="IPR014710">
    <property type="entry name" value="RmlC-like_jellyroll"/>
</dbReference>
<proteinExistence type="predicted"/>
<dbReference type="InterPro" id="IPR003313">
    <property type="entry name" value="AraC-bd"/>
</dbReference>
<keyword evidence="3" id="KW-0804">Transcription</keyword>
<gene>
    <name evidence="5" type="ORF">BAU18_002567</name>
</gene>
<dbReference type="InterPro" id="IPR018060">
    <property type="entry name" value="HTH_AraC"/>
</dbReference>
<evidence type="ECO:0000313" key="6">
    <source>
        <dbReference type="Proteomes" id="UP001429357"/>
    </source>
</evidence>
<reference evidence="6" key="1">
    <citation type="submission" date="2016-06" db="EMBL/GenBank/DDBJ databases">
        <title>Four novel species of enterococci isolated from chicken manure.</title>
        <authorList>
            <person name="Van Tyne D."/>
        </authorList>
    </citation>
    <scope>NUCLEOTIDE SEQUENCE [LARGE SCALE GENOMIC DNA]</scope>
    <source>
        <strain evidence="6">JM9A</strain>
    </source>
</reference>
<dbReference type="PANTHER" id="PTHR43280:SF28">
    <property type="entry name" value="HTH-TYPE TRANSCRIPTIONAL ACTIVATOR RHAS"/>
    <property type="match status" value="1"/>
</dbReference>
<dbReference type="CDD" id="cd02208">
    <property type="entry name" value="cupin_RmlC-like"/>
    <property type="match status" value="1"/>
</dbReference>
<organism evidence="5 6">
    <name type="scientific">Enterococcus diestrammenae</name>
    <dbReference type="NCBI Taxonomy" id="1155073"/>
    <lineage>
        <taxon>Bacteria</taxon>
        <taxon>Bacillati</taxon>
        <taxon>Bacillota</taxon>
        <taxon>Bacilli</taxon>
        <taxon>Lactobacillales</taxon>
        <taxon>Enterococcaceae</taxon>
        <taxon>Enterococcus</taxon>
    </lineage>
</organism>
<dbReference type="SUPFAM" id="SSF51215">
    <property type="entry name" value="Regulatory protein AraC"/>
    <property type="match status" value="1"/>
</dbReference>